<keyword evidence="2" id="KW-0479">Metal-binding</keyword>
<dbReference type="Proteomes" id="UP000600363">
    <property type="component" value="Unassembled WGS sequence"/>
</dbReference>
<evidence type="ECO:0000256" key="2">
    <source>
        <dbReference type="ARBA" id="ARBA00022723"/>
    </source>
</evidence>
<dbReference type="InterPro" id="IPR058240">
    <property type="entry name" value="rSAM_sf"/>
</dbReference>
<dbReference type="GO" id="GO:0051536">
    <property type="term" value="F:iron-sulfur cluster binding"/>
    <property type="evidence" value="ECO:0007669"/>
    <property type="project" value="UniProtKB-KW"/>
</dbReference>
<reference evidence="6" key="1">
    <citation type="journal article" date="2020" name="bioRxiv">
        <title>A rank-normalized archaeal taxonomy based on genome phylogeny resolves widespread incomplete and uneven classifications.</title>
        <authorList>
            <person name="Rinke C."/>
            <person name="Chuvochina M."/>
            <person name="Mussig A.J."/>
            <person name="Chaumeil P.-A."/>
            <person name="Waite D.W."/>
            <person name="Whitman W.B."/>
            <person name="Parks D.H."/>
            <person name="Hugenholtz P."/>
        </authorList>
    </citation>
    <scope>NUCLEOTIDE SEQUENCE</scope>
    <source>
        <strain evidence="6">UBA12518</strain>
    </source>
</reference>
<evidence type="ECO:0000256" key="4">
    <source>
        <dbReference type="ARBA" id="ARBA00023014"/>
    </source>
</evidence>
<keyword evidence="3" id="KW-0408">Iron</keyword>
<sequence length="377" mass="42798">MFPIYRSPLLSVNIEVDIEVESSISHVHARGLLARLPWVRRMLSLLDGERVVAHDAHCVYLSTWLPPIPSPAFGRLVRSQLRAMLGWHTPDQITVSITESCPNRCAHCALPDTHRRLSLSLAQMEHIVSQALDMGATSIVLDGGEPMLYPEVEKIPEMVDERAICTMFTSGSGATRERLEALARAGLYSVHVSLDSPIEEEHDAMRGREGVFEEARRCVRYARRAGLLCDIYVVLSRDNVHHLPSFYELAQRWGAHELSLYEIVPTGRYMHTDRSLGKEGREVLDAFMRHYHEELVHDCSVRVFSIIHAMDTLGCAAGRRWLHITPSGDVLPCACIPLSYGNVLREELRTTWRRIRRDGAYNAKACLMREPAFRERL</sequence>
<dbReference type="PANTHER" id="PTHR11228">
    <property type="entry name" value="RADICAL SAM DOMAIN PROTEIN"/>
    <property type="match status" value="1"/>
</dbReference>
<dbReference type="InterPro" id="IPR023885">
    <property type="entry name" value="4Fe4S-binding_SPASM_dom"/>
</dbReference>
<name>A0A832RW22_9EURY</name>
<dbReference type="Pfam" id="PF13186">
    <property type="entry name" value="SPASM"/>
    <property type="match status" value="1"/>
</dbReference>
<evidence type="ECO:0000256" key="3">
    <source>
        <dbReference type="ARBA" id="ARBA00023004"/>
    </source>
</evidence>
<dbReference type="PANTHER" id="PTHR11228:SF7">
    <property type="entry name" value="PQQA PEPTIDE CYCLASE"/>
    <property type="match status" value="1"/>
</dbReference>
<dbReference type="GO" id="GO:0006783">
    <property type="term" value="P:heme biosynthetic process"/>
    <property type="evidence" value="ECO:0007669"/>
    <property type="project" value="TreeGrafter"/>
</dbReference>
<dbReference type="SFLD" id="SFLDG01067">
    <property type="entry name" value="SPASM/twitch_domain_containing"/>
    <property type="match status" value="1"/>
</dbReference>
<dbReference type="SFLD" id="SFLDG01386">
    <property type="entry name" value="main_SPASM_domain-containing"/>
    <property type="match status" value="1"/>
</dbReference>
<feature type="domain" description="Radical SAM core" evidence="5">
    <location>
        <begin position="87"/>
        <end position="294"/>
    </location>
</feature>
<proteinExistence type="predicted"/>
<evidence type="ECO:0000256" key="1">
    <source>
        <dbReference type="ARBA" id="ARBA00022691"/>
    </source>
</evidence>
<dbReference type="PROSITE" id="PS51918">
    <property type="entry name" value="RADICAL_SAM"/>
    <property type="match status" value="1"/>
</dbReference>
<dbReference type="EMBL" id="DUIH01000003">
    <property type="protein sequence ID" value="HIH69177.1"/>
    <property type="molecule type" value="Genomic_DNA"/>
</dbReference>
<gene>
    <name evidence="6" type="ORF">HA299_00930</name>
</gene>
<dbReference type="Pfam" id="PF04055">
    <property type="entry name" value="Radical_SAM"/>
    <property type="match status" value="1"/>
</dbReference>
<dbReference type="Gene3D" id="3.20.20.70">
    <property type="entry name" value="Aldolase class I"/>
    <property type="match status" value="1"/>
</dbReference>
<dbReference type="GO" id="GO:0046872">
    <property type="term" value="F:metal ion binding"/>
    <property type="evidence" value="ECO:0007669"/>
    <property type="project" value="UniProtKB-KW"/>
</dbReference>
<organism evidence="6 7">
    <name type="scientific">Methermicoccus shengliensis</name>
    <dbReference type="NCBI Taxonomy" id="660064"/>
    <lineage>
        <taxon>Archaea</taxon>
        <taxon>Methanobacteriati</taxon>
        <taxon>Methanobacteriota</taxon>
        <taxon>Stenosarchaea group</taxon>
        <taxon>Methanomicrobia</taxon>
        <taxon>Methanosarcinales</taxon>
        <taxon>Methermicoccaceae</taxon>
        <taxon>Methermicoccus</taxon>
    </lineage>
</organism>
<dbReference type="SFLD" id="SFLDS00029">
    <property type="entry name" value="Radical_SAM"/>
    <property type="match status" value="1"/>
</dbReference>
<comment type="caution">
    <text evidence="6">The sequence shown here is derived from an EMBL/GenBank/DDBJ whole genome shotgun (WGS) entry which is preliminary data.</text>
</comment>
<dbReference type="RefSeq" id="WP_042687614.1">
    <property type="nucleotide sequence ID" value="NZ_DUIH01000003.1"/>
</dbReference>
<evidence type="ECO:0000313" key="7">
    <source>
        <dbReference type="Proteomes" id="UP000600363"/>
    </source>
</evidence>
<dbReference type="InterPro" id="IPR013785">
    <property type="entry name" value="Aldolase_TIM"/>
</dbReference>
<accession>A0A832RW22</accession>
<dbReference type="InterPro" id="IPR006638">
    <property type="entry name" value="Elp3/MiaA/NifB-like_rSAM"/>
</dbReference>
<dbReference type="AlphaFoldDB" id="A0A832RW22"/>
<dbReference type="InterPro" id="IPR007197">
    <property type="entry name" value="rSAM"/>
</dbReference>
<evidence type="ECO:0000259" key="5">
    <source>
        <dbReference type="PROSITE" id="PS51918"/>
    </source>
</evidence>
<dbReference type="SMART" id="SM00729">
    <property type="entry name" value="Elp3"/>
    <property type="match status" value="1"/>
</dbReference>
<protein>
    <submittedName>
        <fullName evidence="6">Radical SAM protein</fullName>
    </submittedName>
</protein>
<dbReference type="CDD" id="cd01335">
    <property type="entry name" value="Radical_SAM"/>
    <property type="match status" value="1"/>
</dbReference>
<evidence type="ECO:0000313" key="6">
    <source>
        <dbReference type="EMBL" id="HIH69177.1"/>
    </source>
</evidence>
<dbReference type="InterPro" id="IPR050377">
    <property type="entry name" value="Radical_SAM_PqqE_MftC-like"/>
</dbReference>
<dbReference type="GO" id="GO:0003824">
    <property type="term" value="F:catalytic activity"/>
    <property type="evidence" value="ECO:0007669"/>
    <property type="project" value="InterPro"/>
</dbReference>
<keyword evidence="4" id="KW-0411">Iron-sulfur</keyword>
<dbReference type="SUPFAM" id="SSF102114">
    <property type="entry name" value="Radical SAM enzymes"/>
    <property type="match status" value="1"/>
</dbReference>
<keyword evidence="1" id="KW-0949">S-adenosyl-L-methionine</keyword>